<evidence type="ECO:0000256" key="3">
    <source>
        <dbReference type="ARBA" id="ARBA00022630"/>
    </source>
</evidence>
<feature type="domain" description="Nitroreductase" evidence="7">
    <location>
        <begin position="9"/>
        <end position="186"/>
    </location>
</feature>
<dbReference type="Proteomes" id="UP000271937">
    <property type="component" value="Unassembled WGS sequence"/>
</dbReference>
<evidence type="ECO:0000313" key="8">
    <source>
        <dbReference type="EMBL" id="RRJ89264.1"/>
    </source>
</evidence>
<keyword evidence="5" id="KW-0521">NADP</keyword>
<evidence type="ECO:0000256" key="5">
    <source>
        <dbReference type="ARBA" id="ARBA00022857"/>
    </source>
</evidence>
<keyword evidence="6" id="KW-0560">Oxidoreductase</keyword>
<keyword evidence="3" id="KW-0285">Flavoprotein</keyword>
<comment type="caution">
    <text evidence="8">The sequence shown here is derived from an EMBL/GenBank/DDBJ whole genome shotgun (WGS) entry which is preliminary data.</text>
</comment>
<sequence length="210" mass="23413">MSNLLESLNWRYATKKYDASKKISPEDLETLKEATKLSVSSMGLQPFKVIIIENPELRAKLAPSGYNQSGITEASQLFVFAVENNVGARQIEAYMKNISETREIPVESLQGFSDMILGSIAGLDQEGRNNWSIKQAYLALSTLINTAAVLKIDATPMEGFNAQQFDEILGLEKQGLTTAVIASVGYRHEEDATQHYKKVRKSNEEFFINL</sequence>
<evidence type="ECO:0000259" key="7">
    <source>
        <dbReference type="Pfam" id="PF00881"/>
    </source>
</evidence>
<comment type="similarity">
    <text evidence="2">Belongs to the nitroreductase family.</text>
</comment>
<dbReference type="AlphaFoldDB" id="A0A3P3W3E9"/>
<comment type="cofactor">
    <cofactor evidence="1">
        <name>FMN</name>
        <dbReference type="ChEBI" id="CHEBI:58210"/>
    </cofactor>
</comment>
<evidence type="ECO:0000256" key="1">
    <source>
        <dbReference type="ARBA" id="ARBA00001917"/>
    </source>
</evidence>
<protein>
    <submittedName>
        <fullName evidence="8">NAD(P)H-dependent oxidoreductase</fullName>
    </submittedName>
</protein>
<evidence type="ECO:0000313" key="9">
    <source>
        <dbReference type="Proteomes" id="UP000271937"/>
    </source>
</evidence>
<name>A0A3P3W3E9_9FLAO</name>
<dbReference type="SUPFAM" id="SSF55469">
    <property type="entry name" value="FMN-dependent nitroreductase-like"/>
    <property type="match status" value="1"/>
</dbReference>
<evidence type="ECO:0000256" key="4">
    <source>
        <dbReference type="ARBA" id="ARBA00022643"/>
    </source>
</evidence>
<dbReference type="EMBL" id="RQVR01000018">
    <property type="protein sequence ID" value="RRJ89264.1"/>
    <property type="molecule type" value="Genomic_DNA"/>
</dbReference>
<reference evidence="8 9" key="1">
    <citation type="submission" date="2018-11" db="EMBL/GenBank/DDBJ databases">
        <title>Flavobacterium sp. nov., YIM 102600 draft genome.</title>
        <authorList>
            <person name="Li G."/>
            <person name="Jiang Y."/>
        </authorList>
    </citation>
    <scope>NUCLEOTIDE SEQUENCE [LARGE SCALE GENOMIC DNA]</scope>
    <source>
        <strain evidence="8 9">YIM 102600</strain>
    </source>
</reference>
<keyword evidence="9" id="KW-1185">Reference proteome</keyword>
<evidence type="ECO:0000256" key="6">
    <source>
        <dbReference type="ARBA" id="ARBA00023002"/>
    </source>
</evidence>
<dbReference type="InterPro" id="IPR033878">
    <property type="entry name" value="NfsB-like"/>
</dbReference>
<dbReference type="Gene3D" id="3.40.109.10">
    <property type="entry name" value="NADH Oxidase"/>
    <property type="match status" value="1"/>
</dbReference>
<proteinExistence type="inferred from homology"/>
<gene>
    <name evidence="8" type="ORF">EG849_13420</name>
</gene>
<keyword evidence="4" id="KW-0288">FMN</keyword>
<evidence type="ECO:0000256" key="2">
    <source>
        <dbReference type="ARBA" id="ARBA00007118"/>
    </source>
</evidence>
<dbReference type="InterPro" id="IPR029479">
    <property type="entry name" value="Nitroreductase"/>
</dbReference>
<dbReference type="GO" id="GO:0016491">
    <property type="term" value="F:oxidoreductase activity"/>
    <property type="evidence" value="ECO:0007669"/>
    <property type="project" value="UniProtKB-KW"/>
</dbReference>
<dbReference type="CDD" id="cd02149">
    <property type="entry name" value="NfsB-like"/>
    <property type="match status" value="1"/>
</dbReference>
<accession>A0A3P3W3E9</accession>
<dbReference type="PANTHER" id="PTHR43673">
    <property type="entry name" value="NAD(P)H NITROREDUCTASE YDGI-RELATED"/>
    <property type="match status" value="1"/>
</dbReference>
<dbReference type="OrthoDB" id="9809288at2"/>
<dbReference type="Pfam" id="PF00881">
    <property type="entry name" value="Nitroreductase"/>
    <property type="match status" value="1"/>
</dbReference>
<dbReference type="PANTHER" id="PTHR43673:SF2">
    <property type="entry name" value="NITROREDUCTASE"/>
    <property type="match status" value="1"/>
</dbReference>
<dbReference type="RefSeq" id="WP_125013610.1">
    <property type="nucleotide sequence ID" value="NZ_RQVR01000018.1"/>
</dbReference>
<organism evidence="8 9">
    <name type="scientific">Flavobacterium macacae</name>
    <dbReference type="NCBI Taxonomy" id="2488993"/>
    <lineage>
        <taxon>Bacteria</taxon>
        <taxon>Pseudomonadati</taxon>
        <taxon>Bacteroidota</taxon>
        <taxon>Flavobacteriia</taxon>
        <taxon>Flavobacteriales</taxon>
        <taxon>Flavobacteriaceae</taxon>
        <taxon>Flavobacterium</taxon>
    </lineage>
</organism>
<dbReference type="InterPro" id="IPR000415">
    <property type="entry name" value="Nitroreductase-like"/>
</dbReference>